<organism evidence="3">
    <name type="scientific">Soboliphyme baturini</name>
    <dbReference type="NCBI Taxonomy" id="241478"/>
    <lineage>
        <taxon>Eukaryota</taxon>
        <taxon>Metazoa</taxon>
        <taxon>Ecdysozoa</taxon>
        <taxon>Nematoda</taxon>
        <taxon>Enoplea</taxon>
        <taxon>Dorylaimia</taxon>
        <taxon>Dioctophymatida</taxon>
        <taxon>Dioctophymatoidea</taxon>
        <taxon>Soboliphymatidae</taxon>
        <taxon>Soboliphyme</taxon>
    </lineage>
</organism>
<proteinExistence type="predicted"/>
<dbReference type="AlphaFoldDB" id="A0A183IMQ1"/>
<dbReference type="EMBL" id="UZAM01008616">
    <property type="protein sequence ID" value="VDP05673.1"/>
    <property type="molecule type" value="Genomic_DNA"/>
</dbReference>
<evidence type="ECO:0000313" key="3">
    <source>
        <dbReference type="WBParaSite" id="SBAD_0000509701-mRNA-1"/>
    </source>
</evidence>
<reference evidence="3" key="1">
    <citation type="submission" date="2016-06" db="UniProtKB">
        <authorList>
            <consortium name="WormBaseParasite"/>
        </authorList>
    </citation>
    <scope>IDENTIFICATION</scope>
</reference>
<dbReference type="WBParaSite" id="SBAD_0000509701-mRNA-1">
    <property type="protein sequence ID" value="SBAD_0000509701-mRNA-1"/>
    <property type="gene ID" value="SBAD_0000509701"/>
</dbReference>
<evidence type="ECO:0000313" key="2">
    <source>
        <dbReference type="Proteomes" id="UP000270296"/>
    </source>
</evidence>
<evidence type="ECO:0000313" key="1">
    <source>
        <dbReference type="EMBL" id="VDP05673.1"/>
    </source>
</evidence>
<sequence>MKINFGACSETALHPIAVEIICTGGDEGDWSEEVDSASDIRHQPSLPTSVNEIDYCIVGILACRHGGFARTSRGRLLYILPLACNANSKPMCRTL</sequence>
<keyword evidence="2" id="KW-1185">Reference proteome</keyword>
<reference evidence="1 2" key="2">
    <citation type="submission" date="2018-11" db="EMBL/GenBank/DDBJ databases">
        <authorList>
            <consortium name="Pathogen Informatics"/>
        </authorList>
    </citation>
    <scope>NUCLEOTIDE SEQUENCE [LARGE SCALE GENOMIC DNA]</scope>
</reference>
<accession>A0A183IMQ1</accession>
<dbReference type="Proteomes" id="UP000270296">
    <property type="component" value="Unassembled WGS sequence"/>
</dbReference>
<protein>
    <submittedName>
        <fullName evidence="1 3">Uncharacterized protein</fullName>
    </submittedName>
</protein>
<gene>
    <name evidence="1" type="ORF">SBAD_LOCUS4897</name>
</gene>
<name>A0A183IMQ1_9BILA</name>